<dbReference type="InterPro" id="IPR011626">
    <property type="entry name" value="Alpha-macroglobulin_TED"/>
</dbReference>
<evidence type="ECO:0000256" key="4">
    <source>
        <dbReference type="ARBA" id="ARBA00023157"/>
    </source>
</evidence>
<reference evidence="8 9" key="1">
    <citation type="submission" date="2014-03" db="EMBL/GenBank/DDBJ databases">
        <title>Genome of Paenirhodobacter enshiensis DW2-9.</title>
        <authorList>
            <person name="Wang D."/>
            <person name="Wang G."/>
        </authorList>
    </citation>
    <scope>NUCLEOTIDE SEQUENCE [LARGE SCALE GENOMIC DNA]</scope>
    <source>
        <strain evidence="8 9">DW2-9</strain>
    </source>
</reference>
<dbReference type="InterPro" id="IPR000177">
    <property type="entry name" value="Apple"/>
</dbReference>
<dbReference type="InterPro" id="IPR008930">
    <property type="entry name" value="Terpenoid_cyclase/PrenylTrfase"/>
</dbReference>
<dbReference type="GO" id="GO:0006508">
    <property type="term" value="P:proteolysis"/>
    <property type="evidence" value="ECO:0007669"/>
    <property type="project" value="InterPro"/>
</dbReference>
<dbReference type="Pfam" id="PF17962">
    <property type="entry name" value="bMG6"/>
    <property type="match status" value="1"/>
</dbReference>
<dbReference type="Pfam" id="PF07703">
    <property type="entry name" value="A2M_BRD"/>
    <property type="match status" value="1"/>
</dbReference>
<feature type="domain" description="Alpha-2-macroglobulin" evidence="7">
    <location>
        <begin position="1158"/>
        <end position="1247"/>
    </location>
</feature>
<dbReference type="SMART" id="SM01419">
    <property type="entry name" value="Thiol-ester_cl"/>
    <property type="match status" value="1"/>
</dbReference>
<evidence type="ECO:0000313" key="9">
    <source>
        <dbReference type="Proteomes" id="UP000028824"/>
    </source>
</evidence>
<evidence type="ECO:0000256" key="5">
    <source>
        <dbReference type="SAM" id="SignalP"/>
    </source>
</evidence>
<dbReference type="InterPro" id="IPR049120">
    <property type="entry name" value="A2M_bMG2"/>
</dbReference>
<dbReference type="InterPro" id="IPR041246">
    <property type="entry name" value="Bact_MG10"/>
</dbReference>
<comment type="caution">
    <text evidence="8">The sequence shown here is derived from an EMBL/GenBank/DDBJ whole genome shotgun (WGS) entry which is preliminary data.</text>
</comment>
<comment type="similarity">
    <text evidence="1">Belongs to the protease inhibitor I39 (alpha-2-macroglobulin) family. Bacterial alpha-2-macroglobulin subfamily.</text>
</comment>
<dbReference type="Gene3D" id="2.60.40.1930">
    <property type="match status" value="1"/>
</dbReference>
<dbReference type="InterPro" id="IPR002890">
    <property type="entry name" value="MG2"/>
</dbReference>
<evidence type="ECO:0000256" key="3">
    <source>
        <dbReference type="ARBA" id="ARBA00022737"/>
    </source>
</evidence>
<dbReference type="PANTHER" id="PTHR40094">
    <property type="entry name" value="ALPHA-2-MACROGLOBULIN HOMOLOG"/>
    <property type="match status" value="1"/>
</dbReference>
<dbReference type="InterPro" id="IPR047565">
    <property type="entry name" value="Alpha-macroglob_thiol-ester_cl"/>
</dbReference>
<keyword evidence="3" id="KW-0677">Repeat</keyword>
<dbReference type="InterPro" id="IPR021868">
    <property type="entry name" value="Alpha_2_Macroglob_MG3"/>
</dbReference>
<dbReference type="Gene3D" id="1.50.10.20">
    <property type="match status" value="1"/>
</dbReference>
<dbReference type="STRING" id="1105367.CG50_09795"/>
<evidence type="ECO:0000256" key="2">
    <source>
        <dbReference type="ARBA" id="ARBA00022729"/>
    </source>
</evidence>
<dbReference type="InterPro" id="IPR041462">
    <property type="entry name" value="Bact_A2M_MG6"/>
</dbReference>
<feature type="domain" description="Alpha-2-macroglobulin bait region" evidence="6">
    <location>
        <begin position="951"/>
        <end position="1097"/>
    </location>
</feature>
<dbReference type="SMART" id="SM01360">
    <property type="entry name" value="A2M"/>
    <property type="match status" value="1"/>
</dbReference>
<evidence type="ECO:0000313" key="8">
    <source>
        <dbReference type="EMBL" id="KFI24519.1"/>
    </source>
</evidence>
<evidence type="ECO:0000259" key="6">
    <source>
        <dbReference type="SMART" id="SM01359"/>
    </source>
</evidence>
<dbReference type="Pfam" id="PF11974">
    <property type="entry name" value="bMG3"/>
    <property type="match status" value="1"/>
</dbReference>
<dbReference type="Proteomes" id="UP000028824">
    <property type="component" value="Unassembled WGS sequence"/>
</dbReference>
<keyword evidence="9" id="KW-1185">Reference proteome</keyword>
<dbReference type="InterPro" id="IPR003609">
    <property type="entry name" value="Pan_app"/>
</dbReference>
<dbReference type="Pfam" id="PF21142">
    <property type="entry name" value="A2M_bMG2"/>
    <property type="match status" value="1"/>
</dbReference>
<organism evidence="8 9">
    <name type="scientific">Paenirhodobacter enshiensis</name>
    <dbReference type="NCBI Taxonomy" id="1105367"/>
    <lineage>
        <taxon>Bacteria</taxon>
        <taxon>Pseudomonadati</taxon>
        <taxon>Pseudomonadota</taxon>
        <taxon>Alphaproteobacteria</taxon>
        <taxon>Rhodobacterales</taxon>
        <taxon>Rhodobacter group</taxon>
        <taxon>Paenirhodobacter</taxon>
    </lineage>
</organism>
<dbReference type="SMART" id="SM01359">
    <property type="entry name" value="A2M_N_2"/>
    <property type="match status" value="1"/>
</dbReference>
<dbReference type="InterPro" id="IPR041203">
    <property type="entry name" value="Bact_A2M_MG5"/>
</dbReference>
<dbReference type="Gene3D" id="3.50.4.10">
    <property type="entry name" value="Hepatocyte Growth Factor"/>
    <property type="match status" value="1"/>
</dbReference>
<protein>
    <recommendedName>
        <fullName evidence="10">PAN domain-containing protein</fullName>
    </recommendedName>
</protein>
<gene>
    <name evidence="8" type="ORF">CG50_09795</name>
</gene>
<dbReference type="Pfam" id="PF07678">
    <property type="entry name" value="TED_complement"/>
    <property type="match status" value="1"/>
</dbReference>
<dbReference type="CDD" id="cd01100">
    <property type="entry name" value="APPLE_Factor_XI_like"/>
    <property type="match status" value="1"/>
</dbReference>
<sequence>MRLSAFPRLLVTIMALTGASGVMAQAEQPSPIPPKRIAFGEGVDLVGRDLQKIFDTDIEACIAACLDTAACTAVTFNSRNGSCFPKADVTGSTPFNGAFSGLVLAQDPKVLAKGIARAKAAGFLGPDRIEAARRQAEGFGQQHETGLADINALRTEFLKAVAQGDTDAAQRLGGALIVLTDAADLWVDYARRALETEDSQDEAAPAAVNGYLRAMDDATAAEALVVLSQAFEQSGATRDTIPALTLAAQLSNREDIQAALDDAIGKYGFRITGNRVEADGAAPRICADFSQDLARSGVDYASFVQLPAGGLSVEPEGSQICIGGLERGTRYTVTFRKGLPSATGETLVKSVPVTGYVRDRAPQVSFAGQAYILPRGADQGLPVQTVNLEHLDLRILKVSDRNLVAAIREGFMGRPLDHWDMEQLSDQMAQTVWTGTADVKMEVNREITTRLPVQDVTGALGPGVYALEAKVPGADPYEHPAATQWFSISDLGMATWSGTDGLSVAVRHLSDASAARGVKVELVSRANEVLGTVQTDPEGVAHFGPALALRADNGAPAMVSVSEGDDMSFLSLTDAEFDLSDRGVTGLPPAPPIDLFLTTDRGAYRAGETIHATMLARDTEVAALSGVPLTAVLIRPDGVEYRRTLTTDAGAGGHVVDFALGANVPRGTWRLDVHADPKAAPLASAKLLVEDFLPERIDFDLTMTEGVLPVGDLPQIGLDARYLFGAPGADLGYEGDIRLSATTALPGFEGYRFGRYDEEAPKIFGTIDSGVTDADGKAEVPLALPEEAAEIRQPLNGQFTVRVREGSGRPVEREVSRTLMPEAVVLGIKPAFADSLPEGATARFSLIALGPEAKPVAQKAHWRVNRIERTYQWYALDGSWSWEPTVKRTRVAEGDAALSPSGATEISAKTTWGEYELIVEAGTGSDYTASSVSFEAGWFAPADTVASPDRLELSLDKPGYKAGETAHLRIVPAADGVALVSVLSNRVIAMKAVPVKAGENVIDLPVTDEWGGGAYVTAMTIRPLDAPKAPARAPVRALGLSYASVDPGARLLHASFDMPDASEPRAAMPVALRVEGAKAGDVVHATISATDVGILNLTAFKSPDPVGAYFGQRRLGVGLRDLYGRLIDGRAGVAGAIRSGGDASMSVANAPPPTEELVAYFSGPLTADKDGIVHASFDMPAFNGTVRLNAVVWTTTAVGQANKDVLVRDPVVVTASVPRFMAPGDTSRALLEIVHARGPAGQMALQVSSDGLATGDVPATVTLKDQGKAVVTVPISAPMSEGVKTLSVVLTTPDGKRLEKTLTIPVERNDPAIARQSRFDLAAGKTFTLDANLFAGLVAGTGHATVAAGPIARFNTPALLAALDRYPYGCTEQITSKAMPLLYLSSVAEAMDLVTPADLPARIDSSIAAILTNQDSSGAFGLWSPESGDGWLDAYVTDFLSRARKAGYKVPDLAFRQALDNLRNQVNAAPDFDATSNGGGGLVAYQLMVLAREGAAAIGDLRYYADVKGDDFATPIAAAQLGAALAAYGDPTRADAMFARAGRMIAKSGKDSTHWRDDYGTNLRDMAAVLTLASEAGSTAIDRDKIGATLSDRIGATQLSTQEASWSLLAASAMIDRPGAEGLTMNGIAVKGPVAGVFDAQAAEPIAISNTGTKPQVLTLTTTGVPEVAEPAGGTGWSIRRSYFTMEGEPVDPAKIAQGTRLVAIDDIRPHGRQEARLMVNDPLPAGFEIDNPNLLRAGDLASLDWIGETADTRMTEFRQDRFLAALDWQSDAPFRLAYIVRAVSPGTFHLPAPSVEDMYRPDQRAHGETGTVVIE</sequence>
<evidence type="ECO:0000259" key="7">
    <source>
        <dbReference type="SMART" id="SM01360"/>
    </source>
</evidence>
<dbReference type="InterPro" id="IPR011625">
    <property type="entry name" value="A2M_N_BRD"/>
</dbReference>
<dbReference type="Pfam" id="PF17972">
    <property type="entry name" value="bMG5"/>
    <property type="match status" value="1"/>
</dbReference>
<dbReference type="PANTHER" id="PTHR40094:SF1">
    <property type="entry name" value="UBIQUITIN DOMAIN-CONTAINING PROTEIN"/>
    <property type="match status" value="1"/>
</dbReference>
<name>A0A086XR69_9RHOB</name>
<dbReference type="Pfam" id="PF17973">
    <property type="entry name" value="bMG10"/>
    <property type="match status" value="1"/>
</dbReference>
<keyword evidence="4" id="KW-1015">Disulfide bond</keyword>
<feature type="signal peptide" evidence="5">
    <location>
        <begin position="1"/>
        <end position="24"/>
    </location>
</feature>
<dbReference type="InterPro" id="IPR026284">
    <property type="entry name" value="A2MG_proteobact"/>
</dbReference>
<dbReference type="OrthoDB" id="9767116at2"/>
<dbReference type="InterPro" id="IPR001599">
    <property type="entry name" value="Macroglobln_a2"/>
</dbReference>
<proteinExistence type="inferred from homology"/>
<accession>A0A086XR69</accession>
<evidence type="ECO:0000256" key="1">
    <source>
        <dbReference type="ARBA" id="ARBA00010556"/>
    </source>
</evidence>
<dbReference type="GO" id="GO:0004866">
    <property type="term" value="F:endopeptidase inhibitor activity"/>
    <property type="evidence" value="ECO:0007669"/>
    <property type="project" value="InterPro"/>
</dbReference>
<dbReference type="eggNOG" id="COG2373">
    <property type="taxonomic scope" value="Bacteria"/>
</dbReference>
<dbReference type="GO" id="GO:0005615">
    <property type="term" value="C:extracellular space"/>
    <property type="evidence" value="ECO:0007669"/>
    <property type="project" value="InterPro"/>
</dbReference>
<dbReference type="Pfam" id="PF00024">
    <property type="entry name" value="PAN_1"/>
    <property type="match status" value="1"/>
</dbReference>
<dbReference type="CDD" id="cd02891">
    <property type="entry name" value="A2M_like"/>
    <property type="match status" value="1"/>
</dbReference>
<dbReference type="InterPro" id="IPR051802">
    <property type="entry name" value="YfhM-like"/>
</dbReference>
<evidence type="ECO:0008006" key="10">
    <source>
        <dbReference type="Google" id="ProtNLM"/>
    </source>
</evidence>
<dbReference type="Pfam" id="PF01835">
    <property type="entry name" value="MG2"/>
    <property type="match status" value="1"/>
</dbReference>
<dbReference type="PIRSF" id="PIRSF038980">
    <property type="entry name" value="A2M_bac"/>
    <property type="match status" value="1"/>
</dbReference>
<keyword evidence="2 5" id="KW-0732">Signal</keyword>
<dbReference type="EMBL" id="JFZB01000044">
    <property type="protein sequence ID" value="KFI24519.1"/>
    <property type="molecule type" value="Genomic_DNA"/>
</dbReference>
<feature type="chain" id="PRO_5001816944" description="PAN domain-containing protein" evidence="5">
    <location>
        <begin position="25"/>
        <end position="1816"/>
    </location>
</feature>
<dbReference type="SUPFAM" id="SSF48239">
    <property type="entry name" value="Terpenoid cyclases/Protein prenyltransferases"/>
    <property type="match status" value="1"/>
</dbReference>